<name>A0A6G8AMZ0_9ENTE</name>
<dbReference type="EC" id="2.7.7.3" evidence="9"/>
<keyword evidence="4 9" id="KW-0547">Nucleotide-binding</keyword>
<dbReference type="Proteomes" id="UP000500890">
    <property type="component" value="Chromosome"/>
</dbReference>
<dbReference type="InterPro" id="IPR001980">
    <property type="entry name" value="PPAT"/>
</dbReference>
<comment type="similarity">
    <text evidence="9">Belongs to the bacterial CoaD family.</text>
</comment>
<proteinExistence type="inferred from homology"/>
<dbReference type="GO" id="GO:0015937">
    <property type="term" value="P:coenzyme A biosynthetic process"/>
    <property type="evidence" value="ECO:0007669"/>
    <property type="project" value="UniProtKB-UniRule"/>
</dbReference>
<keyword evidence="2 9" id="KW-0808">Transferase</keyword>
<dbReference type="Gene3D" id="3.40.50.620">
    <property type="entry name" value="HUPs"/>
    <property type="match status" value="1"/>
</dbReference>
<dbReference type="PRINTS" id="PR01020">
    <property type="entry name" value="LPSBIOSNTHSS"/>
</dbReference>
<dbReference type="InterPro" id="IPR014729">
    <property type="entry name" value="Rossmann-like_a/b/a_fold"/>
</dbReference>
<keyword evidence="1 9" id="KW-0963">Cytoplasm</keyword>
<feature type="binding site" evidence="9">
    <location>
        <begin position="90"/>
        <end position="92"/>
    </location>
    <ligand>
        <name>ATP</name>
        <dbReference type="ChEBI" id="CHEBI:30616"/>
    </ligand>
</feature>
<dbReference type="Pfam" id="PF01467">
    <property type="entry name" value="CTP_transf_like"/>
    <property type="match status" value="1"/>
</dbReference>
<evidence type="ECO:0000256" key="8">
    <source>
        <dbReference type="ARBA" id="ARBA00029346"/>
    </source>
</evidence>
<dbReference type="AlphaFoldDB" id="A0A6G8AMZ0"/>
<keyword evidence="12" id="KW-1185">Reference proteome</keyword>
<organism evidence="11 12">
    <name type="scientific">Vagococcus coleopterorum</name>
    <dbReference type="NCBI Taxonomy" id="2714946"/>
    <lineage>
        <taxon>Bacteria</taxon>
        <taxon>Bacillati</taxon>
        <taxon>Bacillota</taxon>
        <taxon>Bacilli</taxon>
        <taxon>Lactobacillales</taxon>
        <taxon>Enterococcaceae</taxon>
        <taxon>Vagococcus</taxon>
    </lineage>
</organism>
<comment type="catalytic activity">
    <reaction evidence="8 9">
        <text>(R)-4'-phosphopantetheine + ATP + H(+) = 3'-dephospho-CoA + diphosphate</text>
        <dbReference type="Rhea" id="RHEA:19801"/>
        <dbReference type="ChEBI" id="CHEBI:15378"/>
        <dbReference type="ChEBI" id="CHEBI:30616"/>
        <dbReference type="ChEBI" id="CHEBI:33019"/>
        <dbReference type="ChEBI" id="CHEBI:57328"/>
        <dbReference type="ChEBI" id="CHEBI:61723"/>
        <dbReference type="EC" id="2.7.7.3"/>
    </reaction>
</comment>
<dbReference type="InterPro" id="IPR004821">
    <property type="entry name" value="Cyt_trans-like"/>
</dbReference>
<keyword evidence="3 9" id="KW-0548">Nucleotidyltransferase</keyword>
<reference evidence="11 12" key="1">
    <citation type="submission" date="2020-03" db="EMBL/GenBank/DDBJ databases">
        <title>Vagococcus sp. nov., isolated from beetles.</title>
        <authorList>
            <person name="Hyun D.-W."/>
            <person name="Bae J.-W."/>
        </authorList>
    </citation>
    <scope>NUCLEOTIDE SEQUENCE [LARGE SCALE GENOMIC DNA]</scope>
    <source>
        <strain evidence="11 12">HDW17A</strain>
    </source>
</reference>
<dbReference type="PANTHER" id="PTHR21342:SF1">
    <property type="entry name" value="PHOSPHOPANTETHEINE ADENYLYLTRANSFERASE"/>
    <property type="match status" value="1"/>
</dbReference>
<keyword evidence="7 9" id="KW-0173">Coenzyme A biosynthesis</keyword>
<feature type="binding site" evidence="9">
    <location>
        <position position="42"/>
    </location>
    <ligand>
        <name>substrate</name>
    </ligand>
</feature>
<dbReference type="GO" id="GO:0005737">
    <property type="term" value="C:cytoplasm"/>
    <property type="evidence" value="ECO:0007669"/>
    <property type="project" value="UniProtKB-SubCell"/>
</dbReference>
<evidence type="ECO:0000256" key="1">
    <source>
        <dbReference type="ARBA" id="ARBA00022490"/>
    </source>
</evidence>
<dbReference type="EMBL" id="CP049886">
    <property type="protein sequence ID" value="QIL46340.1"/>
    <property type="molecule type" value="Genomic_DNA"/>
</dbReference>
<keyword evidence="5 9" id="KW-0067">ATP-binding</keyword>
<dbReference type="PANTHER" id="PTHR21342">
    <property type="entry name" value="PHOSPHOPANTETHEINE ADENYLYLTRANSFERASE"/>
    <property type="match status" value="1"/>
</dbReference>
<evidence type="ECO:0000256" key="2">
    <source>
        <dbReference type="ARBA" id="ARBA00022679"/>
    </source>
</evidence>
<gene>
    <name evidence="9 11" type="primary">coaD</name>
    <name evidence="11" type="ORF">G7081_04300</name>
</gene>
<feature type="binding site" evidence="9">
    <location>
        <position position="18"/>
    </location>
    <ligand>
        <name>ATP</name>
        <dbReference type="ChEBI" id="CHEBI:30616"/>
    </ligand>
</feature>
<dbReference type="KEGG" id="vah:G7081_04300"/>
<feature type="binding site" evidence="9">
    <location>
        <position position="10"/>
    </location>
    <ligand>
        <name>substrate</name>
    </ligand>
</feature>
<dbReference type="CDD" id="cd02163">
    <property type="entry name" value="PPAT"/>
    <property type="match status" value="1"/>
</dbReference>
<evidence type="ECO:0000256" key="7">
    <source>
        <dbReference type="ARBA" id="ARBA00022993"/>
    </source>
</evidence>
<feature type="binding site" evidence="9">
    <location>
        <begin position="10"/>
        <end position="11"/>
    </location>
    <ligand>
        <name>ATP</name>
        <dbReference type="ChEBI" id="CHEBI:30616"/>
    </ligand>
</feature>
<dbReference type="GO" id="GO:0005524">
    <property type="term" value="F:ATP binding"/>
    <property type="evidence" value="ECO:0007669"/>
    <property type="project" value="UniProtKB-KW"/>
</dbReference>
<feature type="binding site" evidence="9">
    <location>
        <position position="89"/>
    </location>
    <ligand>
        <name>substrate</name>
    </ligand>
</feature>
<evidence type="ECO:0000256" key="4">
    <source>
        <dbReference type="ARBA" id="ARBA00022741"/>
    </source>
</evidence>
<evidence type="ECO:0000313" key="12">
    <source>
        <dbReference type="Proteomes" id="UP000500890"/>
    </source>
</evidence>
<evidence type="ECO:0000256" key="5">
    <source>
        <dbReference type="ARBA" id="ARBA00022840"/>
    </source>
</evidence>
<comment type="function">
    <text evidence="9">Reversibly transfers an adenylyl group from ATP to 4'-phosphopantetheine, yielding dephospho-CoA (dPCoA) and pyrophosphate.</text>
</comment>
<comment type="cofactor">
    <cofactor evidence="9">
        <name>Mg(2+)</name>
        <dbReference type="ChEBI" id="CHEBI:18420"/>
    </cofactor>
</comment>
<evidence type="ECO:0000256" key="9">
    <source>
        <dbReference type="HAMAP-Rule" id="MF_00151"/>
    </source>
</evidence>
<dbReference type="GO" id="GO:0004595">
    <property type="term" value="F:pantetheine-phosphate adenylyltransferase activity"/>
    <property type="evidence" value="ECO:0007669"/>
    <property type="project" value="UniProtKB-UniRule"/>
</dbReference>
<comment type="subunit">
    <text evidence="9">Homohexamer.</text>
</comment>
<evidence type="ECO:0000256" key="6">
    <source>
        <dbReference type="ARBA" id="ARBA00022842"/>
    </source>
</evidence>
<keyword evidence="6 9" id="KW-0460">Magnesium</keyword>
<dbReference type="NCBIfam" id="TIGR00125">
    <property type="entry name" value="cyt_tran_rel"/>
    <property type="match status" value="1"/>
</dbReference>
<feature type="binding site" evidence="9">
    <location>
        <position position="100"/>
    </location>
    <ligand>
        <name>ATP</name>
        <dbReference type="ChEBI" id="CHEBI:30616"/>
    </ligand>
</feature>
<dbReference type="UniPathway" id="UPA00241">
    <property type="reaction ID" value="UER00355"/>
</dbReference>
<dbReference type="SUPFAM" id="SSF52374">
    <property type="entry name" value="Nucleotidylyl transferase"/>
    <property type="match status" value="1"/>
</dbReference>
<evidence type="ECO:0000313" key="11">
    <source>
        <dbReference type="EMBL" id="QIL46340.1"/>
    </source>
</evidence>
<feature type="binding site" evidence="9">
    <location>
        <begin position="125"/>
        <end position="131"/>
    </location>
    <ligand>
        <name>ATP</name>
        <dbReference type="ChEBI" id="CHEBI:30616"/>
    </ligand>
</feature>
<dbReference type="RefSeq" id="WP_166007720.1">
    <property type="nucleotide sequence ID" value="NZ_CP049886.1"/>
</dbReference>
<feature type="domain" description="Cytidyltransferase-like" evidence="10">
    <location>
        <begin position="6"/>
        <end position="135"/>
    </location>
</feature>
<comment type="subcellular location">
    <subcellularLocation>
        <location evidence="9">Cytoplasm</location>
    </subcellularLocation>
</comment>
<accession>A0A6G8AMZ0</accession>
<evidence type="ECO:0000256" key="3">
    <source>
        <dbReference type="ARBA" id="ARBA00022695"/>
    </source>
</evidence>
<dbReference type="NCBIfam" id="TIGR01510">
    <property type="entry name" value="coaD_prev_kdtB"/>
    <property type="match status" value="1"/>
</dbReference>
<sequence>MTKIALFPGSFDPFTNGHLNTVERAAKLFDKVIITVATNTSKVGLFNADEKIKLIEESISQLKNVSVMVQEDGLTVDIADKLGAAFLVRGIRNQTDYEYEKNIASMNKRLNPNVETIFLLAAEEYSNVSSSIIKEIAKFDGDVSAFVPEAVQTAMFKKYHNQ</sequence>
<comment type="pathway">
    <text evidence="9">Cofactor biosynthesis; coenzyme A biosynthesis; CoA from (R)-pantothenate: step 4/5.</text>
</comment>
<evidence type="ECO:0000259" key="10">
    <source>
        <dbReference type="Pfam" id="PF01467"/>
    </source>
</evidence>
<dbReference type="HAMAP" id="MF_00151">
    <property type="entry name" value="PPAT_bact"/>
    <property type="match status" value="1"/>
</dbReference>
<feature type="site" description="Transition state stabilizer" evidence="9">
    <location>
        <position position="18"/>
    </location>
</feature>
<feature type="binding site" evidence="9">
    <location>
        <position position="75"/>
    </location>
    <ligand>
        <name>substrate</name>
    </ligand>
</feature>
<protein>
    <recommendedName>
        <fullName evidence="9">Phosphopantetheine adenylyltransferase</fullName>
        <ecNumber evidence="9">2.7.7.3</ecNumber>
    </recommendedName>
    <alternativeName>
        <fullName evidence="9">Dephospho-CoA pyrophosphorylase</fullName>
    </alternativeName>
    <alternativeName>
        <fullName evidence="9">Pantetheine-phosphate adenylyltransferase</fullName>
        <shortName evidence="9">PPAT</shortName>
    </alternativeName>
</protein>